<comment type="caution">
    <text evidence="2">The sequence shown here is derived from an EMBL/GenBank/DDBJ whole genome shotgun (WGS) entry which is preliminary data.</text>
</comment>
<accession>A0A1F7IEW5</accession>
<dbReference type="Proteomes" id="UP000177698">
    <property type="component" value="Unassembled WGS sequence"/>
</dbReference>
<keyword evidence="1" id="KW-0472">Membrane</keyword>
<sequence>MIFIVYNKLSQFFSMKLNKNQKIIIAEVFGQISVAWFVVGIISPVISKNLTLDQIIRSFSQGLIWFLVFLFIAIFITRR</sequence>
<proteinExistence type="predicted"/>
<organism evidence="2 3">
    <name type="scientific">Candidatus Roizmanbacteria bacterium RIFCSPLOWO2_01_FULL_37_12</name>
    <dbReference type="NCBI Taxonomy" id="1802056"/>
    <lineage>
        <taxon>Bacteria</taxon>
        <taxon>Candidatus Roizmaniibacteriota</taxon>
    </lineage>
</organism>
<feature type="transmembrane region" description="Helical" evidence="1">
    <location>
        <begin position="23"/>
        <end position="46"/>
    </location>
</feature>
<evidence type="ECO:0000313" key="3">
    <source>
        <dbReference type="Proteomes" id="UP000177698"/>
    </source>
</evidence>
<evidence type="ECO:0000256" key="1">
    <source>
        <dbReference type="SAM" id="Phobius"/>
    </source>
</evidence>
<gene>
    <name evidence="2" type="ORF">A2954_02550</name>
</gene>
<keyword evidence="1" id="KW-0812">Transmembrane</keyword>
<name>A0A1F7IEW5_9BACT</name>
<keyword evidence="1" id="KW-1133">Transmembrane helix</keyword>
<dbReference type="EMBL" id="MGAG01000008">
    <property type="protein sequence ID" value="OGK41906.1"/>
    <property type="molecule type" value="Genomic_DNA"/>
</dbReference>
<reference evidence="2 3" key="1">
    <citation type="journal article" date="2016" name="Nat. Commun.">
        <title>Thousands of microbial genomes shed light on interconnected biogeochemical processes in an aquifer system.</title>
        <authorList>
            <person name="Anantharaman K."/>
            <person name="Brown C.T."/>
            <person name="Hug L.A."/>
            <person name="Sharon I."/>
            <person name="Castelle C.J."/>
            <person name="Probst A.J."/>
            <person name="Thomas B.C."/>
            <person name="Singh A."/>
            <person name="Wilkins M.J."/>
            <person name="Karaoz U."/>
            <person name="Brodie E.L."/>
            <person name="Williams K.H."/>
            <person name="Hubbard S.S."/>
            <person name="Banfield J.F."/>
        </authorList>
    </citation>
    <scope>NUCLEOTIDE SEQUENCE [LARGE SCALE GENOMIC DNA]</scope>
</reference>
<dbReference type="AlphaFoldDB" id="A0A1F7IEW5"/>
<protein>
    <submittedName>
        <fullName evidence="2">Uncharacterized protein</fullName>
    </submittedName>
</protein>
<feature type="transmembrane region" description="Helical" evidence="1">
    <location>
        <begin position="58"/>
        <end position="77"/>
    </location>
</feature>
<evidence type="ECO:0000313" key="2">
    <source>
        <dbReference type="EMBL" id="OGK41906.1"/>
    </source>
</evidence>